<accession>A0ABU6J457</accession>
<protein>
    <recommendedName>
        <fullName evidence="3">Cation transporter</fullName>
    </recommendedName>
</protein>
<evidence type="ECO:0000313" key="1">
    <source>
        <dbReference type="EMBL" id="MEC4718412.1"/>
    </source>
</evidence>
<dbReference type="Proteomes" id="UP001352263">
    <property type="component" value="Unassembled WGS sequence"/>
</dbReference>
<sequence>MVANKPAPIACTLSPAEFKHRAAWIAQLTETALMAHRIHGGTAHLLYRVEAKEAVEQLVRQEQTCCAFLQFEMSETPLGVEVNITAPPETHSDAAALFAHLLPSHKSSVSSDSAPAPQIRGCGCGSVCGS</sequence>
<evidence type="ECO:0000313" key="2">
    <source>
        <dbReference type="Proteomes" id="UP001352263"/>
    </source>
</evidence>
<keyword evidence="2" id="KW-1185">Reference proteome</keyword>
<name>A0ABU6J457_9BURK</name>
<comment type="caution">
    <text evidence="1">The sequence shown here is derived from an EMBL/GenBank/DDBJ whole genome shotgun (WGS) entry which is preliminary data.</text>
</comment>
<dbReference type="RefSeq" id="WP_326505135.1">
    <property type="nucleotide sequence ID" value="NZ_JAWIIV010000002.1"/>
</dbReference>
<evidence type="ECO:0008006" key="3">
    <source>
        <dbReference type="Google" id="ProtNLM"/>
    </source>
</evidence>
<organism evidence="1 2">
    <name type="scientific">Noviherbaspirillum album</name>
    <dbReference type="NCBI Taxonomy" id="3080276"/>
    <lineage>
        <taxon>Bacteria</taxon>
        <taxon>Pseudomonadati</taxon>
        <taxon>Pseudomonadota</taxon>
        <taxon>Betaproteobacteria</taxon>
        <taxon>Burkholderiales</taxon>
        <taxon>Oxalobacteraceae</taxon>
        <taxon>Noviherbaspirillum</taxon>
    </lineage>
</organism>
<dbReference type="EMBL" id="JAWIIV010000002">
    <property type="protein sequence ID" value="MEC4718412.1"/>
    <property type="molecule type" value="Genomic_DNA"/>
</dbReference>
<proteinExistence type="predicted"/>
<reference evidence="1 2" key="1">
    <citation type="submission" date="2023-10" db="EMBL/GenBank/DDBJ databases">
        <title>Noviherbaspirillum sp. CPCC 100848 genome assembly.</title>
        <authorList>
            <person name="Li X.Y."/>
            <person name="Fang X.M."/>
        </authorList>
    </citation>
    <scope>NUCLEOTIDE SEQUENCE [LARGE SCALE GENOMIC DNA]</scope>
    <source>
        <strain evidence="1 2">CPCC 100848</strain>
    </source>
</reference>
<gene>
    <name evidence="1" type="ORF">RY831_04595</name>
</gene>